<dbReference type="Proteomes" id="UP000230750">
    <property type="component" value="Unassembled WGS sequence"/>
</dbReference>
<sequence>MQAAGLGEKKISVSSSKTAVELQARLMEEFPKLKDAGGYEYLRSTAQTKLLESISLPAGGGYSAANLKFVMKQARIYLRPIQAELDLSNMTVDEVTEEDELMIECNQCQMFFAQTKLKKHVTQCGRQTQERDEHDDTRPSAHGVVTETLSCSVERDGNDRQTEPAASEIQTGPSFCAPDIIGNDTPSTSGIQNESHFHVSDRCVQDYINLIEPASPSPSESDTVMT</sequence>
<proteinExistence type="predicted"/>
<feature type="compositionally biased region" description="Basic and acidic residues" evidence="1">
    <location>
        <begin position="128"/>
        <end position="139"/>
    </location>
</feature>
<gene>
    <name evidence="2" type="ORF">BSL78_19270</name>
</gene>
<accession>A0A2G8K791</accession>
<name>A0A2G8K791_STIJA</name>
<dbReference type="AlphaFoldDB" id="A0A2G8K791"/>
<comment type="caution">
    <text evidence="2">The sequence shown here is derived from an EMBL/GenBank/DDBJ whole genome shotgun (WGS) entry which is preliminary data.</text>
</comment>
<keyword evidence="3" id="KW-1185">Reference proteome</keyword>
<reference evidence="2 3" key="1">
    <citation type="journal article" date="2017" name="PLoS Biol.">
        <title>The sea cucumber genome provides insights into morphological evolution and visceral regeneration.</title>
        <authorList>
            <person name="Zhang X."/>
            <person name="Sun L."/>
            <person name="Yuan J."/>
            <person name="Sun Y."/>
            <person name="Gao Y."/>
            <person name="Zhang L."/>
            <person name="Li S."/>
            <person name="Dai H."/>
            <person name="Hamel J.F."/>
            <person name="Liu C."/>
            <person name="Yu Y."/>
            <person name="Liu S."/>
            <person name="Lin W."/>
            <person name="Guo K."/>
            <person name="Jin S."/>
            <person name="Xu P."/>
            <person name="Storey K.B."/>
            <person name="Huan P."/>
            <person name="Zhang T."/>
            <person name="Zhou Y."/>
            <person name="Zhang J."/>
            <person name="Lin C."/>
            <person name="Li X."/>
            <person name="Xing L."/>
            <person name="Huo D."/>
            <person name="Sun M."/>
            <person name="Wang L."/>
            <person name="Mercier A."/>
            <person name="Li F."/>
            <person name="Yang H."/>
            <person name="Xiang J."/>
        </authorList>
    </citation>
    <scope>NUCLEOTIDE SEQUENCE [LARGE SCALE GENOMIC DNA]</scope>
    <source>
        <strain evidence="2">Shaxun</strain>
        <tissue evidence="2">Muscle</tissue>
    </source>
</reference>
<evidence type="ECO:0000313" key="3">
    <source>
        <dbReference type="Proteomes" id="UP000230750"/>
    </source>
</evidence>
<feature type="compositionally biased region" description="Basic and acidic residues" evidence="1">
    <location>
        <begin position="153"/>
        <end position="162"/>
    </location>
</feature>
<feature type="region of interest" description="Disordered" evidence="1">
    <location>
        <begin position="128"/>
        <end position="193"/>
    </location>
</feature>
<evidence type="ECO:0000313" key="2">
    <source>
        <dbReference type="EMBL" id="PIK43878.1"/>
    </source>
</evidence>
<feature type="compositionally biased region" description="Polar residues" evidence="1">
    <location>
        <begin position="184"/>
        <end position="193"/>
    </location>
</feature>
<organism evidence="2 3">
    <name type="scientific">Stichopus japonicus</name>
    <name type="common">Sea cucumber</name>
    <dbReference type="NCBI Taxonomy" id="307972"/>
    <lineage>
        <taxon>Eukaryota</taxon>
        <taxon>Metazoa</taxon>
        <taxon>Echinodermata</taxon>
        <taxon>Eleutherozoa</taxon>
        <taxon>Echinozoa</taxon>
        <taxon>Holothuroidea</taxon>
        <taxon>Aspidochirotacea</taxon>
        <taxon>Aspidochirotida</taxon>
        <taxon>Stichopodidae</taxon>
        <taxon>Apostichopus</taxon>
    </lineage>
</organism>
<dbReference type="OrthoDB" id="6042350at2759"/>
<evidence type="ECO:0000256" key="1">
    <source>
        <dbReference type="SAM" id="MobiDB-lite"/>
    </source>
</evidence>
<dbReference type="STRING" id="307972.A0A2G8K791"/>
<protein>
    <submittedName>
        <fullName evidence="2">DnaJ-like protein subfamily C member 5</fullName>
    </submittedName>
</protein>
<dbReference type="EMBL" id="MRZV01000817">
    <property type="protein sequence ID" value="PIK43878.1"/>
    <property type="molecule type" value="Genomic_DNA"/>
</dbReference>